<keyword evidence="1" id="KW-0472">Membrane</keyword>
<name>A0A4R0YRM4_9GAMM</name>
<comment type="caution">
    <text evidence="2">The sequence shown here is derived from an EMBL/GenBank/DDBJ whole genome shotgun (WGS) entry which is preliminary data.</text>
</comment>
<dbReference type="AlphaFoldDB" id="A0A4R0YRM4"/>
<evidence type="ECO:0000313" key="3">
    <source>
        <dbReference type="Proteomes" id="UP000291822"/>
    </source>
</evidence>
<accession>A0A4R0YRM4</accession>
<keyword evidence="1" id="KW-1133">Transmembrane helix</keyword>
<sequence length="207" mass="22304">MEETASHGPSFVFGTSAGGDWSVISKADDQGVGYSQLVRDLSPLEAQVLLGRLQAEGIDAHLAGLNHAQANPLMLNALGGVRLFVRDGQQQLALEVMAAAGDGAYALDEDHLDDERGDVAREHTGKAGSFGHGTSATRLLVLVAMLLLAIGLCVFTLSTVWAPAYDYFPYSMTPEPMPRLAGKWVLSALFVAHPVLWIFFIIRELRK</sequence>
<dbReference type="RefSeq" id="WP_131410563.1">
    <property type="nucleotide sequence ID" value="NZ_SJTG01000003.1"/>
</dbReference>
<protein>
    <recommendedName>
        <fullName evidence="4">DUF2007 domain-containing protein</fullName>
    </recommendedName>
</protein>
<evidence type="ECO:0008006" key="4">
    <source>
        <dbReference type="Google" id="ProtNLM"/>
    </source>
</evidence>
<proteinExistence type="predicted"/>
<evidence type="ECO:0000256" key="1">
    <source>
        <dbReference type="SAM" id="Phobius"/>
    </source>
</evidence>
<dbReference type="Proteomes" id="UP000291822">
    <property type="component" value="Unassembled WGS sequence"/>
</dbReference>
<reference evidence="2 3" key="1">
    <citation type="submission" date="2019-02" db="EMBL/GenBank/DDBJ databases">
        <title>Dyella amyloliquefaciens sp. nov., isolated from forest soil.</title>
        <authorList>
            <person name="Gao Z.-H."/>
            <person name="Qiu L.-H."/>
        </authorList>
    </citation>
    <scope>NUCLEOTIDE SEQUENCE [LARGE SCALE GENOMIC DNA]</scope>
    <source>
        <strain evidence="2 3">KACC 12747</strain>
    </source>
</reference>
<feature type="transmembrane region" description="Helical" evidence="1">
    <location>
        <begin position="184"/>
        <end position="202"/>
    </location>
</feature>
<feature type="transmembrane region" description="Helical" evidence="1">
    <location>
        <begin position="139"/>
        <end position="164"/>
    </location>
</feature>
<evidence type="ECO:0000313" key="2">
    <source>
        <dbReference type="EMBL" id="TCI08794.1"/>
    </source>
</evidence>
<organism evidence="2 3">
    <name type="scientific">Dyella soli</name>
    <dbReference type="NCBI Taxonomy" id="522319"/>
    <lineage>
        <taxon>Bacteria</taxon>
        <taxon>Pseudomonadati</taxon>
        <taxon>Pseudomonadota</taxon>
        <taxon>Gammaproteobacteria</taxon>
        <taxon>Lysobacterales</taxon>
        <taxon>Rhodanobacteraceae</taxon>
        <taxon>Dyella</taxon>
    </lineage>
</organism>
<keyword evidence="1" id="KW-0812">Transmembrane</keyword>
<keyword evidence="3" id="KW-1185">Reference proteome</keyword>
<dbReference type="EMBL" id="SJTG01000003">
    <property type="protein sequence ID" value="TCI08794.1"/>
    <property type="molecule type" value="Genomic_DNA"/>
</dbReference>
<gene>
    <name evidence="2" type="ORF">EZM97_21295</name>
</gene>